<keyword evidence="3" id="KW-1185">Reference proteome</keyword>
<protein>
    <submittedName>
        <fullName evidence="2">Uncharacterized protein</fullName>
    </submittedName>
</protein>
<feature type="region of interest" description="Disordered" evidence="1">
    <location>
        <begin position="211"/>
        <end position="252"/>
    </location>
</feature>
<accession>A0A166BA74</accession>
<organism evidence="2 3">
    <name type="scientific">Sistotremastrum suecicum HHB10207 ss-3</name>
    <dbReference type="NCBI Taxonomy" id="1314776"/>
    <lineage>
        <taxon>Eukaryota</taxon>
        <taxon>Fungi</taxon>
        <taxon>Dikarya</taxon>
        <taxon>Basidiomycota</taxon>
        <taxon>Agaricomycotina</taxon>
        <taxon>Agaricomycetes</taxon>
        <taxon>Sistotremastrales</taxon>
        <taxon>Sistotremastraceae</taxon>
        <taxon>Sistotremastrum</taxon>
    </lineage>
</organism>
<feature type="compositionally biased region" description="Polar residues" evidence="1">
    <location>
        <begin position="232"/>
        <end position="244"/>
    </location>
</feature>
<feature type="compositionally biased region" description="Basic and acidic residues" evidence="1">
    <location>
        <begin position="215"/>
        <end position="231"/>
    </location>
</feature>
<dbReference type="AlphaFoldDB" id="A0A166BA74"/>
<feature type="compositionally biased region" description="Basic and acidic residues" evidence="1">
    <location>
        <begin position="57"/>
        <end position="78"/>
    </location>
</feature>
<feature type="region of interest" description="Disordered" evidence="1">
    <location>
        <begin position="24"/>
        <end position="78"/>
    </location>
</feature>
<evidence type="ECO:0000313" key="3">
    <source>
        <dbReference type="Proteomes" id="UP000076798"/>
    </source>
</evidence>
<dbReference type="EMBL" id="KV428115">
    <property type="protein sequence ID" value="KZT36153.1"/>
    <property type="molecule type" value="Genomic_DNA"/>
</dbReference>
<dbReference type="Proteomes" id="UP000076798">
    <property type="component" value="Unassembled WGS sequence"/>
</dbReference>
<evidence type="ECO:0000256" key="1">
    <source>
        <dbReference type="SAM" id="MobiDB-lite"/>
    </source>
</evidence>
<reference evidence="2 3" key="1">
    <citation type="journal article" date="2016" name="Mol. Biol. Evol.">
        <title>Comparative Genomics of Early-Diverging Mushroom-Forming Fungi Provides Insights into the Origins of Lignocellulose Decay Capabilities.</title>
        <authorList>
            <person name="Nagy L.G."/>
            <person name="Riley R."/>
            <person name="Tritt A."/>
            <person name="Adam C."/>
            <person name="Daum C."/>
            <person name="Floudas D."/>
            <person name="Sun H."/>
            <person name="Yadav J.S."/>
            <person name="Pangilinan J."/>
            <person name="Larsson K.H."/>
            <person name="Matsuura K."/>
            <person name="Barry K."/>
            <person name="Labutti K."/>
            <person name="Kuo R."/>
            <person name="Ohm R.A."/>
            <person name="Bhattacharya S.S."/>
            <person name="Shirouzu T."/>
            <person name="Yoshinaga Y."/>
            <person name="Martin F.M."/>
            <person name="Grigoriev I.V."/>
            <person name="Hibbett D.S."/>
        </authorList>
    </citation>
    <scope>NUCLEOTIDE SEQUENCE [LARGE SCALE GENOMIC DNA]</scope>
    <source>
        <strain evidence="2 3">HHB10207 ss-3</strain>
    </source>
</reference>
<feature type="compositionally biased region" description="Gly residues" evidence="1">
    <location>
        <begin position="44"/>
        <end position="56"/>
    </location>
</feature>
<proteinExistence type="predicted"/>
<gene>
    <name evidence="2" type="ORF">SISSUDRAFT_1035047</name>
</gene>
<evidence type="ECO:0000313" key="2">
    <source>
        <dbReference type="EMBL" id="KZT36153.1"/>
    </source>
</evidence>
<name>A0A166BA74_9AGAM</name>
<sequence>MVAVATTEIKSWRLVALVASNSYPRTSTSNMTDRHSTHPKTLTGNGGSGSRAGRGGRGGDVDSHNGARNVSDVHNRIEPSRGTGHIYITNNAHNVTVTVVQDSRRRRRPRRTLFWRGNSRRDIHDQIRRFLREDRMRRRQYASAEGDIDVERSANGAKGNRKPNYDSTFHVSCYATFAFLSQAWETVLVPFRRSQGRNDVQVAMSCAVIGGRRREKADAQRSRRWTGDETTTRQTADQQRSTALGSEGDRIR</sequence>